<dbReference type="EMBL" id="BPLQ01008097">
    <property type="protein sequence ID" value="GIY34798.1"/>
    <property type="molecule type" value="Genomic_DNA"/>
</dbReference>
<organism evidence="2 3">
    <name type="scientific">Caerostris darwini</name>
    <dbReference type="NCBI Taxonomy" id="1538125"/>
    <lineage>
        <taxon>Eukaryota</taxon>
        <taxon>Metazoa</taxon>
        <taxon>Ecdysozoa</taxon>
        <taxon>Arthropoda</taxon>
        <taxon>Chelicerata</taxon>
        <taxon>Arachnida</taxon>
        <taxon>Araneae</taxon>
        <taxon>Araneomorphae</taxon>
        <taxon>Entelegynae</taxon>
        <taxon>Araneoidea</taxon>
        <taxon>Araneidae</taxon>
        <taxon>Caerostris</taxon>
    </lineage>
</organism>
<dbReference type="AlphaFoldDB" id="A0AAV4SK58"/>
<sequence length="153" mass="17184">MLQCTVDSVPCYRHQIIETFSIKQIFNRRNGLQTPAGMQEKIVTAFTRRKTPTDLQSKQGLLTQLNAASTPPRKHIILQRNATKDTIRRHSLLPKQDLHRRNGLLDPSAVATKILTASLKARHLQERHSSSKTTGPSGRNGLSDPSVEVKETR</sequence>
<evidence type="ECO:0000313" key="3">
    <source>
        <dbReference type="Proteomes" id="UP001054837"/>
    </source>
</evidence>
<name>A0AAV4SK58_9ARAC</name>
<reference evidence="2 3" key="1">
    <citation type="submission" date="2021-06" db="EMBL/GenBank/DDBJ databases">
        <title>Caerostris darwini draft genome.</title>
        <authorList>
            <person name="Kono N."/>
            <person name="Arakawa K."/>
        </authorList>
    </citation>
    <scope>NUCLEOTIDE SEQUENCE [LARGE SCALE GENOMIC DNA]</scope>
</reference>
<proteinExistence type="predicted"/>
<protein>
    <submittedName>
        <fullName evidence="2">Uncharacterized protein</fullName>
    </submittedName>
</protein>
<evidence type="ECO:0000256" key="1">
    <source>
        <dbReference type="SAM" id="MobiDB-lite"/>
    </source>
</evidence>
<gene>
    <name evidence="2" type="ORF">CDAR_283461</name>
</gene>
<feature type="region of interest" description="Disordered" evidence="1">
    <location>
        <begin position="120"/>
        <end position="153"/>
    </location>
</feature>
<accession>A0AAV4SK58</accession>
<evidence type="ECO:0000313" key="2">
    <source>
        <dbReference type="EMBL" id="GIY34798.1"/>
    </source>
</evidence>
<comment type="caution">
    <text evidence="2">The sequence shown here is derived from an EMBL/GenBank/DDBJ whole genome shotgun (WGS) entry which is preliminary data.</text>
</comment>
<dbReference type="Proteomes" id="UP001054837">
    <property type="component" value="Unassembled WGS sequence"/>
</dbReference>
<keyword evidence="3" id="KW-1185">Reference proteome</keyword>